<dbReference type="InterPro" id="IPR011972">
    <property type="entry name" value="CHP02285"/>
</dbReference>
<proteinExistence type="predicted"/>
<organism evidence="1 2">
    <name type="scientific">Pseudomonas phytophila</name>
    <dbReference type="NCBI Taxonomy" id="2867264"/>
    <lineage>
        <taxon>Bacteria</taxon>
        <taxon>Pseudomonadati</taxon>
        <taxon>Pseudomonadota</taxon>
        <taxon>Gammaproteobacteria</taxon>
        <taxon>Pseudomonadales</taxon>
        <taxon>Pseudomonadaceae</taxon>
        <taxon>Pseudomonas</taxon>
    </lineage>
</organism>
<sequence>MPYRNSHPARPTLVICLALLSLMALPRFSHAKDTLIWLLRDLPPSTIFSGPDEGKGAVDRLMPLLIARMPEYDHLLMRVNRARGMQMLKEGVFACDPTLLWTQERAKSIVFSIPTFAAFSNGLIVRQQDMAQFTPYVDRGVVDLDAVLKSKTVKIGVVAERSYGLVIDQILSKVADDELSMHYGGDAVGSLLQMERLGRLQGLISYWPEALYQARQQGIPEQDLVFLPVKGAPKYQFTHIGCSNTVQGRQAMEIINREMRILRETKLVGFYAQWLPPSKREEYLEDAKTFFEKPGM</sequence>
<dbReference type="EMBL" id="CP081201">
    <property type="protein sequence ID" value="UXZ97759.1"/>
    <property type="molecule type" value="Genomic_DNA"/>
</dbReference>
<evidence type="ECO:0000313" key="1">
    <source>
        <dbReference type="EMBL" id="UXZ97759.1"/>
    </source>
</evidence>
<name>A0ABY6FIL2_9PSED</name>
<reference evidence="1" key="1">
    <citation type="submission" date="2021-08" db="EMBL/GenBank/DDBJ databases">
        <title>Complete genome sequence of Pseudomonas phytophila.</title>
        <authorList>
            <person name="Weir B.S."/>
            <person name="Templeton M.D."/>
            <person name="Arshed S."/>
            <person name="Andersen M.T."/>
            <person name="Jayaraman J."/>
        </authorList>
    </citation>
    <scope>NUCLEOTIDE SEQUENCE</scope>
    <source>
        <strain evidence="1">ICMP 23753</strain>
    </source>
</reference>
<keyword evidence="2" id="KW-1185">Reference proteome</keyword>
<dbReference type="SUPFAM" id="SSF53850">
    <property type="entry name" value="Periplasmic binding protein-like II"/>
    <property type="match status" value="1"/>
</dbReference>
<evidence type="ECO:0000313" key="2">
    <source>
        <dbReference type="Proteomes" id="UP001063228"/>
    </source>
</evidence>
<dbReference type="RefSeq" id="WP_263270864.1">
    <property type="nucleotide sequence ID" value="NZ_CP081201.1"/>
</dbReference>
<protein>
    <submittedName>
        <fullName evidence="1">TIGR02285 family protein</fullName>
    </submittedName>
</protein>
<accession>A0ABY6FIL2</accession>
<gene>
    <name evidence="1" type="ORF">K3169_07715</name>
</gene>
<dbReference type="NCBIfam" id="TIGR02285">
    <property type="entry name" value="TIGR02285 family protein"/>
    <property type="match status" value="1"/>
</dbReference>
<dbReference type="Proteomes" id="UP001063228">
    <property type="component" value="Chromosome"/>
</dbReference>